<dbReference type="Proteomes" id="UP000192320">
    <property type="component" value="Unassembled WGS sequence"/>
</dbReference>
<keyword evidence="3" id="KW-1185">Reference proteome</keyword>
<gene>
    <name evidence="2" type="ORF">BST33_12045</name>
</gene>
<feature type="transmembrane region" description="Helical" evidence="1">
    <location>
        <begin position="20"/>
        <end position="42"/>
    </location>
</feature>
<evidence type="ECO:0000256" key="1">
    <source>
        <dbReference type="SAM" id="Phobius"/>
    </source>
</evidence>
<protein>
    <submittedName>
        <fullName evidence="2">Uncharacterized protein</fullName>
    </submittedName>
</protein>
<keyword evidence="1" id="KW-1133">Transmembrane helix</keyword>
<sequence length="142" mass="14888">MINPPPWPSLPPVTPRSRLTLTLLALTALLSAAALVVGILALTKSEPNPMYTATQRAAAKAQLCSKYMLASDAVNIETNGNDAAFARIAAANGAIILEAAAIDPALDNEYRDAALSLAQAYQTMTATASKGSDNKQFQESIE</sequence>
<keyword evidence="1" id="KW-0812">Transmembrane</keyword>
<dbReference type="AlphaFoldDB" id="A0AA91RLZ4"/>
<keyword evidence="1" id="KW-0472">Membrane</keyword>
<accession>A0AA91RLZ4</accession>
<evidence type="ECO:0000313" key="2">
    <source>
        <dbReference type="EMBL" id="ORB00401.1"/>
    </source>
</evidence>
<organism evidence="2 3">
    <name type="scientific">Mycolicibacter minnesotensis</name>
    <dbReference type="NCBI Taxonomy" id="1118379"/>
    <lineage>
        <taxon>Bacteria</taxon>
        <taxon>Bacillati</taxon>
        <taxon>Actinomycetota</taxon>
        <taxon>Actinomycetes</taxon>
        <taxon>Mycobacteriales</taxon>
        <taxon>Mycobacteriaceae</taxon>
        <taxon>Mycolicibacter</taxon>
    </lineage>
</organism>
<proteinExistence type="predicted"/>
<dbReference type="EMBL" id="MVHZ01000011">
    <property type="protein sequence ID" value="ORB00401.1"/>
    <property type="molecule type" value="Genomic_DNA"/>
</dbReference>
<reference evidence="2 3" key="1">
    <citation type="submission" date="2017-02" db="EMBL/GenBank/DDBJ databases">
        <title>The new phylogeny of genus Mycobacterium.</title>
        <authorList>
            <person name="Tortoli E."/>
            <person name="Trovato A."/>
            <person name="Cirillo D.M."/>
        </authorList>
    </citation>
    <scope>NUCLEOTIDE SEQUENCE [LARGE SCALE GENOMIC DNA]</scope>
    <source>
        <strain evidence="2 3">DSM 45633</strain>
    </source>
</reference>
<name>A0AA91RLZ4_9MYCO</name>
<comment type="caution">
    <text evidence="2">The sequence shown here is derived from an EMBL/GenBank/DDBJ whole genome shotgun (WGS) entry which is preliminary data.</text>
</comment>
<evidence type="ECO:0000313" key="3">
    <source>
        <dbReference type="Proteomes" id="UP000192320"/>
    </source>
</evidence>